<evidence type="ECO:0000313" key="1">
    <source>
        <dbReference type="EMBL" id="MFB5944293.1"/>
    </source>
</evidence>
<protein>
    <submittedName>
        <fullName evidence="1">Uncharacterized protein</fullName>
    </submittedName>
</protein>
<dbReference type="RefSeq" id="WP_375556064.1">
    <property type="nucleotide sequence ID" value="NZ_JBBVGT010000001.1"/>
</dbReference>
<organism evidence="1 2">
    <name type="scientific">Albibacterium profundi</name>
    <dbReference type="NCBI Taxonomy" id="3134906"/>
    <lineage>
        <taxon>Bacteria</taxon>
        <taxon>Pseudomonadati</taxon>
        <taxon>Bacteroidota</taxon>
        <taxon>Sphingobacteriia</taxon>
        <taxon>Sphingobacteriales</taxon>
        <taxon>Sphingobacteriaceae</taxon>
        <taxon>Albibacterium</taxon>
    </lineage>
</organism>
<evidence type="ECO:0000313" key="2">
    <source>
        <dbReference type="Proteomes" id="UP001580928"/>
    </source>
</evidence>
<comment type="caution">
    <text evidence="1">The sequence shown here is derived from an EMBL/GenBank/DDBJ whole genome shotgun (WGS) entry which is preliminary data.</text>
</comment>
<reference evidence="1 2" key="1">
    <citation type="submission" date="2024-04" db="EMBL/GenBank/DDBJ databases">
        <title>Albibacterium profundi sp. nov., isolated from sediment of the Challenger Deep of Mariana Trench.</title>
        <authorList>
            <person name="Wang Y."/>
        </authorList>
    </citation>
    <scope>NUCLEOTIDE SEQUENCE [LARGE SCALE GENOMIC DNA]</scope>
    <source>
        <strain evidence="1 2">RHL897</strain>
    </source>
</reference>
<accession>A0ABV5C9S2</accession>
<dbReference type="EMBL" id="JBBVGT010000001">
    <property type="protein sequence ID" value="MFB5944293.1"/>
    <property type="molecule type" value="Genomic_DNA"/>
</dbReference>
<name>A0ABV5C9S2_9SPHI</name>
<dbReference type="Proteomes" id="UP001580928">
    <property type="component" value="Unassembled WGS sequence"/>
</dbReference>
<proteinExistence type="predicted"/>
<keyword evidence="2" id="KW-1185">Reference proteome</keyword>
<gene>
    <name evidence="1" type="ORF">WKR92_00465</name>
</gene>
<sequence>MGASRIARPASSVCFRISWPSRRTLICAPSSASRTSINRGCELAPLCEFAVVSFVSKAAGSTLRIMASAGF</sequence>